<feature type="region of interest" description="Disordered" evidence="1">
    <location>
        <begin position="116"/>
        <end position="144"/>
    </location>
</feature>
<dbReference type="EMBL" id="JAEPCM010000028">
    <property type="protein sequence ID" value="MCG7945039.1"/>
    <property type="molecule type" value="Genomic_DNA"/>
</dbReference>
<evidence type="ECO:0000313" key="2">
    <source>
        <dbReference type="EMBL" id="MCG7945039.1"/>
    </source>
</evidence>
<organism evidence="2 3">
    <name type="scientific">Candidatus Thiodiazotropha taylori</name>
    <dbReference type="NCBI Taxonomy" id="2792791"/>
    <lineage>
        <taxon>Bacteria</taxon>
        <taxon>Pseudomonadati</taxon>
        <taxon>Pseudomonadota</taxon>
        <taxon>Gammaproteobacteria</taxon>
        <taxon>Chromatiales</taxon>
        <taxon>Sedimenticolaceae</taxon>
        <taxon>Candidatus Thiodiazotropha</taxon>
    </lineage>
</organism>
<dbReference type="Proteomes" id="UP000886667">
    <property type="component" value="Unassembled WGS sequence"/>
</dbReference>
<feature type="compositionally biased region" description="Pro residues" evidence="1">
    <location>
        <begin position="1"/>
        <end position="22"/>
    </location>
</feature>
<gene>
    <name evidence="2" type="ORF">JAZ07_01695</name>
</gene>
<reference evidence="2" key="1">
    <citation type="journal article" date="2021" name="Proc. Natl. Acad. Sci. U.S.A.">
        <title>Global biogeography of chemosynthetic symbionts reveals both localized and globally distributed symbiont groups. .</title>
        <authorList>
            <person name="Osvatic J.T."/>
            <person name="Wilkins L.G.E."/>
            <person name="Leibrecht L."/>
            <person name="Leray M."/>
            <person name="Zauner S."/>
            <person name="Polzin J."/>
            <person name="Camacho Y."/>
            <person name="Gros O."/>
            <person name="van Gils J.A."/>
            <person name="Eisen J.A."/>
            <person name="Petersen J.M."/>
            <person name="Yuen B."/>
        </authorList>
    </citation>
    <scope>NUCLEOTIDE SEQUENCE</scope>
    <source>
        <strain evidence="2">MAGclacostrist064TRANS</strain>
    </source>
</reference>
<feature type="region of interest" description="Disordered" evidence="1">
    <location>
        <begin position="1"/>
        <end position="25"/>
    </location>
</feature>
<evidence type="ECO:0000256" key="1">
    <source>
        <dbReference type="SAM" id="MobiDB-lite"/>
    </source>
</evidence>
<name>A0A9E4N3D2_9GAMM</name>
<feature type="compositionally biased region" description="Pro residues" evidence="1">
    <location>
        <begin position="116"/>
        <end position="127"/>
    </location>
</feature>
<feature type="compositionally biased region" description="Acidic residues" evidence="1">
    <location>
        <begin position="133"/>
        <end position="144"/>
    </location>
</feature>
<accession>A0A9E4N3D2</accession>
<feature type="non-terminal residue" evidence="2">
    <location>
        <position position="1"/>
    </location>
</feature>
<dbReference type="AlphaFoldDB" id="A0A9E4N3D2"/>
<sequence length="144" mass="16380">APPTYPEYYPPSQPSGPYPMPPHYTTQPRSEVDGIWIGQGGEIVLVMYGYFRVYADTETYRDGRYQIDGDLLHMHDLTNGLSQTYQYALDSCRMIMRNREGVLLLFKQLPIPIPPQSLIPPAQPQTEPPSDAELIEEPTDIPQE</sequence>
<comment type="caution">
    <text evidence="2">The sequence shown here is derived from an EMBL/GenBank/DDBJ whole genome shotgun (WGS) entry which is preliminary data.</text>
</comment>
<evidence type="ECO:0000313" key="3">
    <source>
        <dbReference type="Proteomes" id="UP000886667"/>
    </source>
</evidence>
<protein>
    <submittedName>
        <fullName evidence="2">Uncharacterized protein</fullName>
    </submittedName>
</protein>
<proteinExistence type="predicted"/>